<sequence length="179" mass="19661">MTVTSIGSEPAILVRDDRAYVGCPEFFDPERLIGDEFFDVTETTARRLATQRFELASAIWEMDAGGRLQALMLIARSSMTDLIAMGDAPVRVNHGARADLVSLAPSPGGTEIVVRVKPWELPAMWPLGLRIHALGVIRAASVPAGLLLPRIDYRRGLRRFTSTGAIDPLGRLVVLTRRR</sequence>
<dbReference type="EMBL" id="JBHSZO010000012">
    <property type="protein sequence ID" value="MFC7218543.1"/>
    <property type="molecule type" value="Genomic_DNA"/>
</dbReference>
<accession>A0ABW2GCN6</accession>
<gene>
    <name evidence="1" type="ORF">ACFQLX_10245</name>
</gene>
<evidence type="ECO:0000313" key="2">
    <source>
        <dbReference type="Proteomes" id="UP001596413"/>
    </source>
</evidence>
<dbReference type="RefSeq" id="WP_386413912.1">
    <property type="nucleotide sequence ID" value="NZ_JBHSZO010000012.1"/>
</dbReference>
<evidence type="ECO:0000313" key="1">
    <source>
        <dbReference type="EMBL" id="MFC7218543.1"/>
    </source>
</evidence>
<name>A0ABW2GCN6_9ACTN</name>
<keyword evidence="2" id="KW-1185">Reference proteome</keyword>
<proteinExistence type="predicted"/>
<organism evidence="1 2">
    <name type="scientific">Streptomyces polyrhachis</name>
    <dbReference type="NCBI Taxonomy" id="1282885"/>
    <lineage>
        <taxon>Bacteria</taxon>
        <taxon>Bacillati</taxon>
        <taxon>Actinomycetota</taxon>
        <taxon>Actinomycetes</taxon>
        <taxon>Kitasatosporales</taxon>
        <taxon>Streptomycetaceae</taxon>
        <taxon>Streptomyces</taxon>
    </lineage>
</organism>
<reference evidence="2" key="1">
    <citation type="journal article" date="2019" name="Int. J. Syst. Evol. Microbiol.">
        <title>The Global Catalogue of Microorganisms (GCM) 10K type strain sequencing project: providing services to taxonomists for standard genome sequencing and annotation.</title>
        <authorList>
            <consortium name="The Broad Institute Genomics Platform"/>
            <consortium name="The Broad Institute Genome Sequencing Center for Infectious Disease"/>
            <person name="Wu L."/>
            <person name="Ma J."/>
        </authorList>
    </citation>
    <scope>NUCLEOTIDE SEQUENCE [LARGE SCALE GENOMIC DNA]</scope>
    <source>
        <strain evidence="2">CGMCC 1.13681</strain>
    </source>
</reference>
<dbReference type="Proteomes" id="UP001596413">
    <property type="component" value="Unassembled WGS sequence"/>
</dbReference>
<protein>
    <submittedName>
        <fullName evidence="1">Uncharacterized protein</fullName>
    </submittedName>
</protein>
<comment type="caution">
    <text evidence="1">The sequence shown here is derived from an EMBL/GenBank/DDBJ whole genome shotgun (WGS) entry which is preliminary data.</text>
</comment>